<keyword evidence="4" id="KW-1185">Reference proteome</keyword>
<accession>A0A836K8J4</accession>
<dbReference type="GeneID" id="92510345"/>
<dbReference type="PANTHER" id="PTHR45153:SF1">
    <property type="entry name" value="TETRATRICOPEPTIDE REPEAT PROTEIN 16"/>
    <property type="match status" value="1"/>
</dbReference>
<dbReference type="Gene3D" id="1.25.40.10">
    <property type="entry name" value="Tetratricopeptide repeat domain"/>
    <property type="match status" value="4"/>
</dbReference>
<evidence type="ECO:0000313" key="3">
    <source>
        <dbReference type="EMBL" id="KAG5464001.1"/>
    </source>
</evidence>
<keyword evidence="1" id="KW-0802">TPR repeat</keyword>
<dbReference type="PROSITE" id="PS50005">
    <property type="entry name" value="TPR"/>
    <property type="match status" value="2"/>
</dbReference>
<feature type="repeat" description="TPR" evidence="1">
    <location>
        <begin position="514"/>
        <end position="547"/>
    </location>
</feature>
<evidence type="ECO:0000313" key="4">
    <source>
        <dbReference type="Proteomes" id="UP000673552"/>
    </source>
</evidence>
<dbReference type="EMBL" id="JAFEUZ010000036">
    <property type="protein sequence ID" value="KAG5464001.1"/>
    <property type="molecule type" value="Genomic_DNA"/>
</dbReference>
<gene>
    <name evidence="3" type="ORF">LSCM1_00180</name>
</gene>
<dbReference type="InterPro" id="IPR019734">
    <property type="entry name" value="TPR_rpt"/>
</dbReference>
<dbReference type="RefSeq" id="XP_067173938.1">
    <property type="nucleotide sequence ID" value="XM_067317833.1"/>
</dbReference>
<dbReference type="OrthoDB" id="1926212at2759"/>
<dbReference type="SUPFAM" id="SSF48452">
    <property type="entry name" value="TPR-like"/>
    <property type="match status" value="2"/>
</dbReference>
<name>A0A836K8J4_9TRYP</name>
<sequence>MPLISFSSPLAGGARGPTTSSIAAFKVREKHGEGMRLLQKGLVCEAIQLFQEASFFDAENVRPIVALAECYVLLCDLRSAIRCYRRALWSLHKQEMDSYCRHANETSTATADIASAADDCPVDAPYSPEKESPQSDGEKLSSARSYDAKETLEARLETAQYSMPESCTSPRNGSPPRFSIAGVADVLQPADTAAHFSEHHRLLAKSASAAVIEEPVTSPSLPAPCAALTAKDIRERIAGILDALGLSLYQVGSVEQALRCATEALELLDAAAQVGEGVDDNVPASKSSQFLAEPTIALHRGVYLMALKRDEEAEALLETHFNVFPRWRPQSAALLVQLYCNRQAFLKARMMLETQEKQGAGATDSDPPTEVGGNIHDVCDAQGSTAAPTTPRPPLALGSLAVAKYLFTELYARYRATALASNDEASITRCLGIYSSDVELLFRRAQLSLAAGKHKLSIKDLFRCVRETNGEHKEAIEVMTMVLFKIGSSLNGEAEMQDAVSYYSESLKWRPDNLLVLLARGDCYTKMELFEEALADYEAVLCFEPDRSDARQRIASLHDLWGRKLFAQNQPEQAEAEFTHAINTDSRNPEFYCHRALCRLKLDQGRYALRDVLSCKELNPTAPHLRAFIARYLEPVLPLGANQCGKTPHSATAPGATVPARAALPPPHQSPRPVCTPPWFLDGNGPPARLRRRGRDAHKASAHFANDDDSRATCALPSIRLDASAQKHSGFRESVQGCQAPLHQRERGAPAPVK</sequence>
<reference evidence="3 4" key="1">
    <citation type="submission" date="2021-03" db="EMBL/GenBank/DDBJ databases">
        <title>Leishmania (Mundinia) martiniquensis Genome sequencing and assembly.</title>
        <authorList>
            <person name="Almutairi H."/>
            <person name="Gatherer D."/>
        </authorList>
    </citation>
    <scope>NUCLEOTIDE SEQUENCE [LARGE SCALE GENOMIC DNA]</scope>
    <source>
        <strain evidence="3">LSCM1</strain>
    </source>
</reference>
<dbReference type="InterPro" id="IPR011990">
    <property type="entry name" value="TPR-like_helical_dom_sf"/>
</dbReference>
<dbReference type="Proteomes" id="UP000673552">
    <property type="component" value="Chromosome 36"/>
</dbReference>
<evidence type="ECO:0008006" key="5">
    <source>
        <dbReference type="Google" id="ProtNLM"/>
    </source>
</evidence>
<organism evidence="3 4">
    <name type="scientific">Leishmania martiniquensis</name>
    <dbReference type="NCBI Taxonomy" id="1580590"/>
    <lineage>
        <taxon>Eukaryota</taxon>
        <taxon>Discoba</taxon>
        <taxon>Euglenozoa</taxon>
        <taxon>Kinetoplastea</taxon>
        <taxon>Metakinetoplastina</taxon>
        <taxon>Trypanosomatida</taxon>
        <taxon>Trypanosomatidae</taxon>
        <taxon>Leishmaniinae</taxon>
        <taxon>Leishmania</taxon>
    </lineage>
</organism>
<feature type="region of interest" description="Disordered" evidence="2">
    <location>
        <begin position="725"/>
        <end position="754"/>
    </location>
</feature>
<proteinExistence type="predicted"/>
<feature type="region of interest" description="Disordered" evidence="2">
    <location>
        <begin position="647"/>
        <end position="704"/>
    </location>
</feature>
<dbReference type="AlphaFoldDB" id="A0A836K8J4"/>
<dbReference type="KEGG" id="lmat:92510345"/>
<feature type="region of interest" description="Disordered" evidence="2">
    <location>
        <begin position="357"/>
        <end position="390"/>
    </location>
</feature>
<evidence type="ECO:0000256" key="2">
    <source>
        <dbReference type="SAM" id="MobiDB-lite"/>
    </source>
</evidence>
<dbReference type="SMART" id="SM00028">
    <property type="entry name" value="TPR"/>
    <property type="match status" value="8"/>
</dbReference>
<feature type="compositionally biased region" description="Pro residues" evidence="2">
    <location>
        <begin position="664"/>
        <end position="676"/>
    </location>
</feature>
<comment type="caution">
    <text evidence="3">The sequence shown here is derived from an EMBL/GenBank/DDBJ whole genome shotgun (WGS) entry which is preliminary data.</text>
</comment>
<feature type="region of interest" description="Disordered" evidence="2">
    <location>
        <begin position="120"/>
        <end position="146"/>
    </location>
</feature>
<feature type="compositionally biased region" description="Basic and acidic residues" evidence="2">
    <location>
        <begin position="128"/>
        <end position="146"/>
    </location>
</feature>
<evidence type="ECO:0000256" key="1">
    <source>
        <dbReference type="PROSITE-ProRule" id="PRU00339"/>
    </source>
</evidence>
<dbReference type="PANTHER" id="PTHR45153">
    <property type="entry name" value="TETRATRICOPEPTIDE REPEAT PROTEIN 16"/>
    <property type="match status" value="1"/>
</dbReference>
<protein>
    <recommendedName>
        <fullName evidence="5">Tetratricopeptide repeat/TPR repeat</fullName>
    </recommendedName>
</protein>
<feature type="repeat" description="TPR" evidence="1">
    <location>
        <begin position="480"/>
        <end position="513"/>
    </location>
</feature>